<dbReference type="InterPro" id="IPR050789">
    <property type="entry name" value="Diverse_Enzym_Activities"/>
</dbReference>
<evidence type="ECO:0000313" key="2">
    <source>
        <dbReference type="EMBL" id="GIF86292.1"/>
    </source>
</evidence>
<dbReference type="EMBL" id="BONF01000064">
    <property type="protein sequence ID" value="GIF86292.1"/>
    <property type="molecule type" value="Genomic_DNA"/>
</dbReference>
<dbReference type="Pfam" id="PF00144">
    <property type="entry name" value="Beta-lactamase"/>
    <property type="match status" value="1"/>
</dbReference>
<organism evidence="2 3">
    <name type="scientific">Catellatospora bangladeshensis</name>
    <dbReference type="NCBI Taxonomy" id="310355"/>
    <lineage>
        <taxon>Bacteria</taxon>
        <taxon>Bacillati</taxon>
        <taxon>Actinomycetota</taxon>
        <taxon>Actinomycetes</taxon>
        <taxon>Micromonosporales</taxon>
        <taxon>Micromonosporaceae</taxon>
        <taxon>Catellatospora</taxon>
    </lineage>
</organism>
<dbReference type="RefSeq" id="WP_203757172.1">
    <property type="nucleotide sequence ID" value="NZ_BONF01000064.1"/>
</dbReference>
<dbReference type="Proteomes" id="UP000601223">
    <property type="component" value="Unassembled WGS sequence"/>
</dbReference>
<dbReference type="Gene3D" id="3.40.710.10">
    <property type="entry name" value="DD-peptidase/beta-lactamase superfamily"/>
    <property type="match status" value="1"/>
</dbReference>
<dbReference type="InterPro" id="IPR012338">
    <property type="entry name" value="Beta-lactam/transpept-like"/>
</dbReference>
<dbReference type="PANTHER" id="PTHR43283:SF7">
    <property type="entry name" value="BETA-LACTAMASE-RELATED DOMAIN-CONTAINING PROTEIN"/>
    <property type="match status" value="1"/>
</dbReference>
<feature type="domain" description="Beta-lactamase-related" evidence="1">
    <location>
        <begin position="52"/>
        <end position="281"/>
    </location>
</feature>
<dbReference type="InterPro" id="IPR001466">
    <property type="entry name" value="Beta-lactam-related"/>
</dbReference>
<keyword evidence="3" id="KW-1185">Reference proteome</keyword>
<comment type="caution">
    <text evidence="2">The sequence shown here is derived from an EMBL/GenBank/DDBJ whole genome shotgun (WGS) entry which is preliminary data.</text>
</comment>
<accession>A0A8J3NMK9</accession>
<keyword evidence="2" id="KW-0378">Hydrolase</keyword>
<evidence type="ECO:0000313" key="3">
    <source>
        <dbReference type="Proteomes" id="UP000601223"/>
    </source>
</evidence>
<protein>
    <submittedName>
        <fullName evidence="2">Serine hydrolase</fullName>
    </submittedName>
</protein>
<dbReference type="GO" id="GO:0016787">
    <property type="term" value="F:hydrolase activity"/>
    <property type="evidence" value="ECO:0007669"/>
    <property type="project" value="UniProtKB-KW"/>
</dbReference>
<dbReference type="PANTHER" id="PTHR43283">
    <property type="entry name" value="BETA-LACTAMASE-RELATED"/>
    <property type="match status" value="1"/>
</dbReference>
<dbReference type="AlphaFoldDB" id="A0A8J3NMK9"/>
<proteinExistence type="predicted"/>
<evidence type="ECO:0000259" key="1">
    <source>
        <dbReference type="Pfam" id="PF00144"/>
    </source>
</evidence>
<reference evidence="2 3" key="1">
    <citation type="submission" date="2021-01" db="EMBL/GenBank/DDBJ databases">
        <title>Whole genome shotgun sequence of Catellatospora bangladeshensis NBRC 107357.</title>
        <authorList>
            <person name="Komaki H."/>
            <person name="Tamura T."/>
        </authorList>
    </citation>
    <scope>NUCLEOTIDE SEQUENCE [LARGE SCALE GENOMIC DNA]</scope>
    <source>
        <strain evidence="2 3">NBRC 107357</strain>
    </source>
</reference>
<gene>
    <name evidence="2" type="ORF">Cba03nite_76410</name>
</gene>
<name>A0A8J3NMK9_9ACTN</name>
<dbReference type="SUPFAM" id="SSF56601">
    <property type="entry name" value="beta-lactamase/transpeptidase-like"/>
    <property type="match status" value="1"/>
</dbReference>
<sequence length="319" mass="33793">MSDLIEAAAALAARCRAEPALSHTSSLLVAHQGTEVAAYDLHGVGLDEPAPNIASITKSLVSTVAGWAWHDGLVRLDHTLGDLLGKRVPPERRGATVYHLLTMTSGAAGDDDTFGRLMRLPHGWADELLRSSQAHPAGTVFRYDNGAMHLLAVALHEVTGGLDAYARDRALPHAGCADVIWPADPEGVPYGFGGARLSPRALLRFGEAWRTGAAVPEGYRDLAWTAHTPDGAPIHLGYGCLWWVGQQAGVPVHIALGWAGQCVLVAPEAALTVVTTGARDRWRDGLSRQPHHELAPLVAAASRHCRGHAPGSCHQLSAS</sequence>